<proteinExistence type="predicted"/>
<dbReference type="AlphaFoldDB" id="A0A7M6DMF2"/>
<name>A0A7M6DMF2_9CNID</name>
<reference evidence="2" key="1">
    <citation type="submission" date="2021-01" db="UniProtKB">
        <authorList>
            <consortium name="EnsemblMetazoa"/>
        </authorList>
    </citation>
    <scope>IDENTIFICATION</scope>
</reference>
<evidence type="ECO:0000313" key="3">
    <source>
        <dbReference type="Proteomes" id="UP000594262"/>
    </source>
</evidence>
<dbReference type="GeneID" id="136818869"/>
<sequence>MEFYHKYYWIITVMLTSFFIFCVVDGLSIVQSGSKDTKDLTALLKVKRDRDNVTCQNLYKVYWLVKKDQFSVASPKQNINYVIQACKPDITNLFCADESNDQIWTAVRFCDVIPNSDFIVCKIFPKGFESYNHFANWTMESFIYKVRGEDAGKSVQMNTKSLVITPFYRCPRIKLVRPSHQLFN</sequence>
<feature type="transmembrane region" description="Helical" evidence="1">
    <location>
        <begin position="6"/>
        <end position="30"/>
    </location>
</feature>
<dbReference type="Proteomes" id="UP000594262">
    <property type="component" value="Unplaced"/>
</dbReference>
<keyword evidence="3" id="KW-1185">Reference proteome</keyword>
<evidence type="ECO:0000313" key="2">
    <source>
        <dbReference type="EnsemblMetazoa" id="CLYHEMP016121.1"/>
    </source>
</evidence>
<dbReference type="RefSeq" id="XP_066931197.1">
    <property type="nucleotide sequence ID" value="XM_067075096.1"/>
</dbReference>
<keyword evidence="1" id="KW-0472">Membrane</keyword>
<protein>
    <submittedName>
        <fullName evidence="2">Uncharacterized protein</fullName>
    </submittedName>
</protein>
<keyword evidence="1" id="KW-1133">Transmembrane helix</keyword>
<evidence type="ECO:0000256" key="1">
    <source>
        <dbReference type="SAM" id="Phobius"/>
    </source>
</evidence>
<dbReference type="EnsemblMetazoa" id="CLYHEMT016121.1">
    <property type="protein sequence ID" value="CLYHEMP016121.1"/>
    <property type="gene ID" value="CLYHEMG016121"/>
</dbReference>
<accession>A0A7M6DMF2</accession>
<organism evidence="2 3">
    <name type="scientific">Clytia hemisphaerica</name>
    <dbReference type="NCBI Taxonomy" id="252671"/>
    <lineage>
        <taxon>Eukaryota</taxon>
        <taxon>Metazoa</taxon>
        <taxon>Cnidaria</taxon>
        <taxon>Hydrozoa</taxon>
        <taxon>Hydroidolina</taxon>
        <taxon>Leptothecata</taxon>
        <taxon>Obeliida</taxon>
        <taxon>Clytiidae</taxon>
        <taxon>Clytia</taxon>
    </lineage>
</organism>
<keyword evidence="1" id="KW-0812">Transmembrane</keyword>